<reference evidence="1 2" key="1">
    <citation type="journal article" date="2010" name="Nature">
        <title>Genome sequencing and analysis of the model grass Brachypodium distachyon.</title>
        <authorList>
            <consortium name="International Brachypodium Initiative"/>
        </authorList>
    </citation>
    <scope>NUCLEOTIDE SEQUENCE [LARGE SCALE GENOMIC DNA]</scope>
    <source>
        <strain evidence="1 2">Bd21</strain>
    </source>
</reference>
<evidence type="ECO:0000313" key="2">
    <source>
        <dbReference type="EnsemblPlants" id="KQK15310"/>
    </source>
</evidence>
<dbReference type="OrthoDB" id="10260857at2759"/>
<dbReference type="eggNOG" id="KOG3270">
    <property type="taxonomic scope" value="Eukaryota"/>
</dbReference>
<reference evidence="1" key="2">
    <citation type="submission" date="2017-06" db="EMBL/GenBank/DDBJ databases">
        <title>WGS assembly of Brachypodium distachyon.</title>
        <authorList>
            <consortium name="The International Brachypodium Initiative"/>
            <person name="Lucas S."/>
            <person name="Harmon-Smith M."/>
            <person name="Lail K."/>
            <person name="Tice H."/>
            <person name="Grimwood J."/>
            <person name="Bruce D."/>
            <person name="Barry K."/>
            <person name="Shu S."/>
            <person name="Lindquist E."/>
            <person name="Wang M."/>
            <person name="Pitluck S."/>
            <person name="Vogel J.P."/>
            <person name="Garvin D.F."/>
            <person name="Mockler T.C."/>
            <person name="Schmutz J."/>
            <person name="Rokhsar D."/>
            <person name="Bevan M.W."/>
        </authorList>
    </citation>
    <scope>NUCLEOTIDE SEQUENCE</scope>
    <source>
        <strain evidence="1">Bd21</strain>
    </source>
</reference>
<keyword evidence="3" id="KW-1185">Reference proteome</keyword>
<evidence type="ECO:0008006" key="4">
    <source>
        <dbReference type="Google" id="ProtNLM"/>
    </source>
</evidence>
<dbReference type="PANTHER" id="PTHR13678">
    <property type="entry name" value="VACUOLAR PROTEIN SORTING-ASSOCIATED PROTEIN 37"/>
    <property type="match status" value="1"/>
</dbReference>
<evidence type="ECO:0000313" key="1">
    <source>
        <dbReference type="EMBL" id="KQK15310.1"/>
    </source>
</evidence>
<dbReference type="EnsemblPlants" id="KQK15310">
    <property type="protein sequence ID" value="KQK15310"/>
    <property type="gene ID" value="BRADI_1g21840v3"/>
</dbReference>
<gene>
    <name evidence="1" type="ORF">BRADI_1g21840v3</name>
</gene>
<accession>I1GSH3</accession>
<dbReference type="GO" id="GO:0043162">
    <property type="term" value="P:ubiquitin-dependent protein catabolic process via the multivesicular body sorting pathway"/>
    <property type="evidence" value="ECO:0000318"/>
    <property type="project" value="GO_Central"/>
</dbReference>
<dbReference type="Gramene" id="KQK15310">
    <property type="protein sequence ID" value="KQK15310"/>
    <property type="gene ID" value="BRADI_1g21840v3"/>
</dbReference>
<reference evidence="2" key="3">
    <citation type="submission" date="2018-08" db="UniProtKB">
        <authorList>
            <consortium name="EnsemblPlants"/>
        </authorList>
    </citation>
    <scope>IDENTIFICATION</scope>
    <source>
        <strain evidence="2">cv. Bd21</strain>
    </source>
</reference>
<dbReference type="GO" id="GO:0006623">
    <property type="term" value="P:protein targeting to vacuole"/>
    <property type="evidence" value="ECO:0000318"/>
    <property type="project" value="GO_Central"/>
</dbReference>
<dbReference type="HOGENOM" id="CLU_1663170_0_0_1"/>
<dbReference type="STRING" id="15368.I1GSH3"/>
<dbReference type="PANTHER" id="PTHR13678:SF2">
    <property type="entry name" value="VACUOLAR PROTEIN SORTING-ASSOCIATED PROTEIN 37A"/>
    <property type="match status" value="1"/>
</dbReference>
<dbReference type="GO" id="GO:0000813">
    <property type="term" value="C:ESCRT I complex"/>
    <property type="evidence" value="ECO:0000318"/>
    <property type="project" value="GO_Central"/>
</dbReference>
<name>I1GSH3_BRADI</name>
<dbReference type="Proteomes" id="UP000008810">
    <property type="component" value="Chromosome 1"/>
</dbReference>
<organism evidence="2">
    <name type="scientific">Brachypodium distachyon</name>
    <name type="common">Purple false brome</name>
    <name type="synonym">Trachynia distachya</name>
    <dbReference type="NCBI Taxonomy" id="15368"/>
    <lineage>
        <taxon>Eukaryota</taxon>
        <taxon>Viridiplantae</taxon>
        <taxon>Streptophyta</taxon>
        <taxon>Embryophyta</taxon>
        <taxon>Tracheophyta</taxon>
        <taxon>Spermatophyta</taxon>
        <taxon>Magnoliopsida</taxon>
        <taxon>Liliopsida</taxon>
        <taxon>Poales</taxon>
        <taxon>Poaceae</taxon>
        <taxon>BOP clade</taxon>
        <taxon>Pooideae</taxon>
        <taxon>Stipodae</taxon>
        <taxon>Brachypodieae</taxon>
        <taxon>Brachypodium</taxon>
    </lineage>
</organism>
<dbReference type="GO" id="GO:0006612">
    <property type="term" value="P:protein targeting to membrane"/>
    <property type="evidence" value="ECO:0000318"/>
    <property type="project" value="GO_Central"/>
</dbReference>
<protein>
    <recommendedName>
        <fullName evidence="4">VPS37 C-terminal domain-containing protein</fullName>
    </recommendedName>
</protein>
<dbReference type="AlphaFoldDB" id="I1GSH3"/>
<evidence type="ECO:0000313" key="3">
    <source>
        <dbReference type="Proteomes" id="UP000008810"/>
    </source>
</evidence>
<sequence>MANCKIDGITNTTPLMLRIQQLKRRCALGGENLEKEQRISELRNQAGRLGKTKKDEIMKSYSPAALVDKPQSPMVKLDEESEELHQKFLEKDMDLASYLCAQVQEAPRCPSQMRAAPSLWQGLTLLMLSAVVVSRNFLVLRYRGCVWPTCPVLTGCMHV</sequence>
<proteinExistence type="predicted"/>
<dbReference type="InParanoid" id="I1GSH3"/>
<dbReference type="EMBL" id="CM000880">
    <property type="protein sequence ID" value="KQK15310.1"/>
    <property type="molecule type" value="Genomic_DNA"/>
</dbReference>